<dbReference type="OrthoDB" id="5957391at2759"/>
<evidence type="ECO:0000256" key="4">
    <source>
        <dbReference type="ARBA" id="ARBA00022605"/>
    </source>
</evidence>
<dbReference type="InterPro" id="IPR004013">
    <property type="entry name" value="PHP_dom"/>
</dbReference>
<evidence type="ECO:0000256" key="5">
    <source>
        <dbReference type="ARBA" id="ARBA00022801"/>
    </source>
</evidence>
<evidence type="ECO:0000256" key="3">
    <source>
        <dbReference type="ARBA" id="ARBA00013085"/>
    </source>
</evidence>
<dbReference type="AlphaFoldDB" id="A0A5E8C675"/>
<keyword evidence="5 8" id="KW-0378">Hydrolase</keyword>
<dbReference type="InterPro" id="IPR010140">
    <property type="entry name" value="Histidinol_P_phosphatase_HisJ"/>
</dbReference>
<evidence type="ECO:0000259" key="9">
    <source>
        <dbReference type="Pfam" id="PF02811"/>
    </source>
</evidence>
<feature type="domain" description="PHP" evidence="9">
    <location>
        <begin position="4"/>
        <end position="239"/>
    </location>
</feature>
<proteinExistence type="inferred from homology"/>
<organism evidence="10 11">
    <name type="scientific">Magnusiomyces paraingens</name>
    <dbReference type="NCBI Taxonomy" id="2606893"/>
    <lineage>
        <taxon>Eukaryota</taxon>
        <taxon>Fungi</taxon>
        <taxon>Dikarya</taxon>
        <taxon>Ascomycota</taxon>
        <taxon>Saccharomycotina</taxon>
        <taxon>Dipodascomycetes</taxon>
        <taxon>Dipodascales</taxon>
        <taxon>Dipodascaceae</taxon>
        <taxon>Magnusiomyces</taxon>
    </lineage>
</organism>
<dbReference type="RefSeq" id="XP_031856322.1">
    <property type="nucleotide sequence ID" value="XM_032000431.1"/>
</dbReference>
<protein>
    <recommendedName>
        <fullName evidence="3 8">Histidinol-phosphatase</fullName>
        <shortName evidence="8">HolPase</shortName>
        <ecNumber evidence="3 8">3.1.3.15</ecNumber>
    </recommendedName>
</protein>
<dbReference type="GeneID" id="43584531"/>
<evidence type="ECO:0000256" key="7">
    <source>
        <dbReference type="ARBA" id="ARBA00049158"/>
    </source>
</evidence>
<dbReference type="PANTHER" id="PTHR21039:SF0">
    <property type="entry name" value="HISTIDINOL-PHOSPHATASE"/>
    <property type="match status" value="1"/>
</dbReference>
<dbReference type="GO" id="GO:0005737">
    <property type="term" value="C:cytoplasm"/>
    <property type="evidence" value="ECO:0007669"/>
    <property type="project" value="TreeGrafter"/>
</dbReference>
<comment type="similarity">
    <text evidence="2 8">Belongs to the PHP hydrolase family. HisK subfamily.</text>
</comment>
<evidence type="ECO:0000256" key="2">
    <source>
        <dbReference type="ARBA" id="ARBA00009152"/>
    </source>
</evidence>
<name>A0A5E8C675_9ASCO</name>
<sequence length="330" mass="37181">MHTHHSHSGQYVQHAKDTLEEVVAAAEARHFDVFCLTEHMPRYDPSALYPEELESKTTPADLVLTFEQYYIHAKAIQEKTNKRRQEQIEKGQNKGEQRIPQILVGFECEALSDAYLEHVSNLRATHQFDLFVGSVHHVHGVPIDFDEPLWLKAAKISSPEGSLEDSARALFNDYFDLQYKLFIATTPPVIGHFDLIRLFCPVKQASPETLQTSWPDVWGKIVRNVKYAAAYGALFELNSAAVRKGWPTPYPGPDIGKLILENKGKFCLSDDSHGIAQVGLNYHKSLEYLQDLGAENLHYLALDDSDLSKPASVHSIPVSSLPNDIFFKSL</sequence>
<comment type="catalytic activity">
    <reaction evidence="7 8">
        <text>L-histidinol phosphate + H2O = L-histidinol + phosphate</text>
        <dbReference type="Rhea" id="RHEA:14465"/>
        <dbReference type="ChEBI" id="CHEBI:15377"/>
        <dbReference type="ChEBI" id="CHEBI:43474"/>
        <dbReference type="ChEBI" id="CHEBI:57699"/>
        <dbReference type="ChEBI" id="CHEBI:57980"/>
        <dbReference type="EC" id="3.1.3.15"/>
    </reaction>
</comment>
<evidence type="ECO:0000256" key="6">
    <source>
        <dbReference type="ARBA" id="ARBA00023102"/>
    </source>
</evidence>
<dbReference type="NCBIfam" id="TIGR01856">
    <property type="entry name" value="hisJ_fam"/>
    <property type="match status" value="1"/>
</dbReference>
<dbReference type="Gene3D" id="3.20.20.140">
    <property type="entry name" value="Metal-dependent hydrolases"/>
    <property type="match status" value="1"/>
</dbReference>
<keyword evidence="6 8" id="KW-0368">Histidine biosynthesis</keyword>
<dbReference type="PANTHER" id="PTHR21039">
    <property type="entry name" value="HISTIDINOL PHOSPHATASE-RELATED"/>
    <property type="match status" value="1"/>
</dbReference>
<accession>A0A5E8C675</accession>
<keyword evidence="11" id="KW-1185">Reference proteome</keyword>
<reference evidence="10 11" key="1">
    <citation type="submission" date="2019-09" db="EMBL/GenBank/DDBJ databases">
        <authorList>
            <person name="Brejova B."/>
        </authorList>
    </citation>
    <scope>NUCLEOTIDE SEQUENCE [LARGE SCALE GENOMIC DNA]</scope>
</reference>
<evidence type="ECO:0000256" key="1">
    <source>
        <dbReference type="ARBA" id="ARBA00004970"/>
    </source>
</evidence>
<dbReference type="InterPro" id="IPR016195">
    <property type="entry name" value="Pol/histidinol_Pase-like"/>
</dbReference>
<keyword evidence="4 8" id="KW-0028">Amino-acid biosynthesis</keyword>
<evidence type="ECO:0000256" key="8">
    <source>
        <dbReference type="RuleBase" id="RU366003"/>
    </source>
</evidence>
<comment type="pathway">
    <text evidence="1 8">Amino-acid biosynthesis; L-histidine biosynthesis; L-histidine from 5-phospho-alpha-D-ribose 1-diphosphate: step 8/9.</text>
</comment>
<gene>
    <name evidence="10" type="ORF">SAPINGB_P005717</name>
</gene>
<dbReference type="Proteomes" id="UP000398389">
    <property type="component" value="Unassembled WGS sequence"/>
</dbReference>
<dbReference type="UniPathway" id="UPA00031">
    <property type="reaction ID" value="UER00013"/>
</dbReference>
<dbReference type="GO" id="GO:0004401">
    <property type="term" value="F:histidinol-phosphatase activity"/>
    <property type="evidence" value="ECO:0007669"/>
    <property type="project" value="UniProtKB-UniRule"/>
</dbReference>
<dbReference type="SUPFAM" id="SSF89550">
    <property type="entry name" value="PHP domain-like"/>
    <property type="match status" value="1"/>
</dbReference>
<dbReference type="GO" id="GO:0000105">
    <property type="term" value="P:L-histidine biosynthetic process"/>
    <property type="evidence" value="ECO:0007669"/>
    <property type="project" value="UniProtKB-UniRule"/>
</dbReference>
<dbReference type="EC" id="3.1.3.15" evidence="3 8"/>
<dbReference type="Pfam" id="PF02811">
    <property type="entry name" value="PHP"/>
    <property type="match status" value="1"/>
</dbReference>
<dbReference type="EMBL" id="CABVLU010000005">
    <property type="protein sequence ID" value="VVT57481.1"/>
    <property type="molecule type" value="Genomic_DNA"/>
</dbReference>
<evidence type="ECO:0000313" key="10">
    <source>
        <dbReference type="EMBL" id="VVT57481.1"/>
    </source>
</evidence>
<evidence type="ECO:0000313" key="11">
    <source>
        <dbReference type="Proteomes" id="UP000398389"/>
    </source>
</evidence>